<feature type="compositionally biased region" description="Basic and acidic residues" evidence="1">
    <location>
        <begin position="70"/>
        <end position="100"/>
    </location>
</feature>
<dbReference type="InParanoid" id="H2PU67"/>
<reference evidence="2" key="3">
    <citation type="submission" date="2025-09" db="UniProtKB">
        <authorList>
            <consortium name="Ensembl"/>
        </authorList>
    </citation>
    <scope>IDENTIFICATION</scope>
</reference>
<keyword evidence="3" id="KW-1185">Reference proteome</keyword>
<accession>H2PU67</accession>
<dbReference type="OMA" id="KTHTHEG"/>
<dbReference type="InterPro" id="IPR031672">
    <property type="entry name" value="FAM27D/FAM27E"/>
</dbReference>
<protein>
    <submittedName>
        <fullName evidence="2">Uncharacterized protein</fullName>
    </submittedName>
</protein>
<reference evidence="3" key="1">
    <citation type="submission" date="2008-02" db="EMBL/GenBank/DDBJ databases">
        <title>A 6x draft sequence assembly of the Pongo pygmaeus abelii genome.</title>
        <authorList>
            <person name="Wilson R.K."/>
            <person name="Mardis E."/>
        </authorList>
    </citation>
    <scope>NUCLEOTIDE SEQUENCE [LARGE SCALE GENOMIC DNA]</scope>
</reference>
<sequence>MGMRFQLLRDRCISSRGPGLHTPKADPRRRKRLTAGLMTQAETQKEAQQRQADMPEMALWCTGHIRPKTHTHEGTRTLTDRERERKTQRLRDRERRENGRHTRTHTHTHTHTQSHTAEALKHTIPGNP</sequence>
<evidence type="ECO:0000256" key="1">
    <source>
        <dbReference type="SAM" id="MobiDB-lite"/>
    </source>
</evidence>
<dbReference type="FunCoup" id="H2PU67">
    <property type="interactions" value="11"/>
</dbReference>
<reference evidence="2" key="2">
    <citation type="submission" date="2025-08" db="UniProtKB">
        <authorList>
            <consortium name="Ensembl"/>
        </authorList>
    </citation>
    <scope>IDENTIFICATION</scope>
</reference>
<feature type="region of interest" description="Disordered" evidence="1">
    <location>
        <begin position="14"/>
        <end position="128"/>
    </location>
</feature>
<evidence type="ECO:0000313" key="3">
    <source>
        <dbReference type="Proteomes" id="UP000001595"/>
    </source>
</evidence>
<evidence type="ECO:0000313" key="2">
    <source>
        <dbReference type="Ensembl" id="ENSPPYP00000022252.2"/>
    </source>
</evidence>
<dbReference type="Proteomes" id="UP000001595">
    <property type="component" value="Unplaced"/>
</dbReference>
<dbReference type="GeneTree" id="ENSGT00400000022365"/>
<name>H2PU67_PONAB</name>
<dbReference type="Ensembl" id="ENSPPYT00000023171.2">
    <property type="protein sequence ID" value="ENSPPYP00000022252.2"/>
    <property type="gene ID" value="ENSPPYG00000019854.2"/>
</dbReference>
<dbReference type="eggNOG" id="ENOG502TKRI">
    <property type="taxonomic scope" value="Eukaryota"/>
</dbReference>
<dbReference type="AlphaFoldDB" id="H2PU67"/>
<feature type="compositionally biased region" description="Basic residues" evidence="1">
    <location>
        <begin position="101"/>
        <end position="112"/>
    </location>
</feature>
<dbReference type="HOGENOM" id="CLU_114992_0_0_1"/>
<organism evidence="2 3">
    <name type="scientific">Pongo abelii</name>
    <name type="common">Sumatran orangutan</name>
    <name type="synonym">Pongo pygmaeus abelii</name>
    <dbReference type="NCBI Taxonomy" id="9601"/>
    <lineage>
        <taxon>Eukaryota</taxon>
        <taxon>Metazoa</taxon>
        <taxon>Chordata</taxon>
        <taxon>Craniata</taxon>
        <taxon>Vertebrata</taxon>
        <taxon>Euteleostomi</taxon>
        <taxon>Mammalia</taxon>
        <taxon>Eutheria</taxon>
        <taxon>Euarchontoglires</taxon>
        <taxon>Primates</taxon>
        <taxon>Haplorrhini</taxon>
        <taxon>Catarrhini</taxon>
        <taxon>Hominidae</taxon>
        <taxon>Pongo</taxon>
    </lineage>
</organism>
<dbReference type="Pfam" id="PF15832">
    <property type="entry name" value="FAM27"/>
    <property type="match status" value="1"/>
</dbReference>
<proteinExistence type="predicted"/>